<dbReference type="AlphaFoldDB" id="A0A1C3NU71"/>
<keyword evidence="1 4" id="KW-0489">Methyltransferase</keyword>
<dbReference type="GO" id="GO:0032259">
    <property type="term" value="P:methylation"/>
    <property type="evidence" value="ECO:0007669"/>
    <property type="project" value="UniProtKB-KW"/>
</dbReference>
<name>A0A1C3NU71_9ACTN</name>
<evidence type="ECO:0000313" key="4">
    <source>
        <dbReference type="EMBL" id="SBW18638.1"/>
    </source>
</evidence>
<protein>
    <submittedName>
        <fullName evidence="4">Methyltransferase</fullName>
    </submittedName>
</protein>
<accession>A0A1C3NU71</accession>
<feature type="domain" description="Methyltransferase" evidence="3">
    <location>
        <begin position="55"/>
        <end position="145"/>
    </location>
</feature>
<dbReference type="Pfam" id="PF13649">
    <property type="entry name" value="Methyltransf_25"/>
    <property type="match status" value="1"/>
</dbReference>
<dbReference type="InterPro" id="IPR029063">
    <property type="entry name" value="SAM-dependent_MTases_sf"/>
</dbReference>
<evidence type="ECO:0000313" key="5">
    <source>
        <dbReference type="Proteomes" id="UP000199013"/>
    </source>
</evidence>
<reference evidence="5" key="1">
    <citation type="submission" date="2016-02" db="EMBL/GenBank/DDBJ databases">
        <authorList>
            <person name="Wibberg D."/>
        </authorList>
    </citation>
    <scope>NUCLEOTIDE SEQUENCE [LARGE SCALE GENOMIC DNA]</scope>
</reference>
<proteinExistence type="predicted"/>
<dbReference type="CDD" id="cd02440">
    <property type="entry name" value="AdoMet_MTases"/>
    <property type="match status" value="1"/>
</dbReference>
<dbReference type="GO" id="GO:0008168">
    <property type="term" value="F:methyltransferase activity"/>
    <property type="evidence" value="ECO:0007669"/>
    <property type="project" value="UniProtKB-KW"/>
</dbReference>
<organism evidence="4 5">
    <name type="scientific">Candidatus Protofrankia californiensis</name>
    <dbReference type="NCBI Taxonomy" id="1839754"/>
    <lineage>
        <taxon>Bacteria</taxon>
        <taxon>Bacillati</taxon>
        <taxon>Actinomycetota</taxon>
        <taxon>Actinomycetes</taxon>
        <taxon>Frankiales</taxon>
        <taxon>Frankiaceae</taxon>
        <taxon>Protofrankia</taxon>
    </lineage>
</organism>
<evidence type="ECO:0000259" key="3">
    <source>
        <dbReference type="Pfam" id="PF13649"/>
    </source>
</evidence>
<evidence type="ECO:0000256" key="2">
    <source>
        <dbReference type="ARBA" id="ARBA00022679"/>
    </source>
</evidence>
<dbReference type="PANTHER" id="PTHR43861:SF1">
    <property type="entry name" value="TRANS-ACONITATE 2-METHYLTRANSFERASE"/>
    <property type="match status" value="1"/>
</dbReference>
<sequence length="217" mass="23339">MAESAPNYLATVAAAYDGVAEVYAELFADVLDRQPLERALLSAFADLTRPLPGPVADLGCGPGYATAHLHRSGLDVFGMDLSPEMIAIARRSHPQLRFEVGTMTALDLSDGILSGALCRYSLIHTPPADIPAILAEIHRVLAPGGHLLLGFLATDEPAAAVHAYDHRVTGAYRWPPDHLTELARQAGLVEVAQLVRAPTDEERGRQAQLLARRPQQT</sequence>
<evidence type="ECO:0000256" key="1">
    <source>
        <dbReference type="ARBA" id="ARBA00022603"/>
    </source>
</evidence>
<dbReference type="Gene3D" id="3.40.50.150">
    <property type="entry name" value="Vaccinia Virus protein VP39"/>
    <property type="match status" value="1"/>
</dbReference>
<keyword evidence="2 4" id="KW-0808">Transferase</keyword>
<dbReference type="Proteomes" id="UP000199013">
    <property type="component" value="Unassembled WGS sequence"/>
</dbReference>
<dbReference type="PANTHER" id="PTHR43861">
    <property type="entry name" value="TRANS-ACONITATE 2-METHYLTRANSFERASE-RELATED"/>
    <property type="match status" value="1"/>
</dbReference>
<dbReference type="InterPro" id="IPR041698">
    <property type="entry name" value="Methyltransf_25"/>
</dbReference>
<keyword evidence="5" id="KW-1185">Reference proteome</keyword>
<dbReference type="SUPFAM" id="SSF53335">
    <property type="entry name" value="S-adenosyl-L-methionine-dependent methyltransferases"/>
    <property type="match status" value="1"/>
</dbReference>
<gene>
    <name evidence="4" type="ORF">FDG2_0750</name>
</gene>
<dbReference type="EMBL" id="FLUV01000300">
    <property type="protein sequence ID" value="SBW18638.1"/>
    <property type="molecule type" value="Genomic_DNA"/>
</dbReference>